<proteinExistence type="inferred from homology"/>
<comment type="catalytic activity">
    <reaction evidence="8">
        <text>fluoride(in) = fluoride(out)</text>
        <dbReference type="Rhea" id="RHEA:76159"/>
        <dbReference type="ChEBI" id="CHEBI:17051"/>
    </reaction>
    <physiologicalReaction direction="left-to-right" evidence="8">
        <dbReference type="Rhea" id="RHEA:76160"/>
    </physiologicalReaction>
</comment>
<dbReference type="RefSeq" id="WP_274457496.1">
    <property type="nucleotide sequence ID" value="NZ_CP067097.1"/>
</dbReference>
<name>A0ABT9XL41_9BACL</name>
<comment type="function">
    <text evidence="9 10">Fluoride-specific ion channel. Important for reducing fluoride concentration in the cell, thus reducing its toxicity.</text>
</comment>
<keyword evidence="6 10" id="KW-0407">Ion channel</keyword>
<evidence type="ECO:0000256" key="5">
    <source>
        <dbReference type="ARBA" id="ARBA00023136"/>
    </source>
</evidence>
<evidence type="ECO:0000256" key="9">
    <source>
        <dbReference type="ARBA" id="ARBA00049940"/>
    </source>
</evidence>
<dbReference type="Pfam" id="PF02537">
    <property type="entry name" value="CRCB"/>
    <property type="match status" value="1"/>
</dbReference>
<protein>
    <recommendedName>
        <fullName evidence="10">Fluoride-specific ion channel FluC</fullName>
    </recommendedName>
</protein>
<comment type="caution">
    <text evidence="11">The sequence shown here is derived from an EMBL/GenBank/DDBJ whole genome shotgun (WGS) entry which is preliminary data.</text>
</comment>
<feature type="transmembrane region" description="Helical" evidence="10">
    <location>
        <begin position="30"/>
        <end position="52"/>
    </location>
</feature>
<keyword evidence="10" id="KW-0479">Metal-binding</keyword>
<feature type="transmembrane region" description="Helical" evidence="10">
    <location>
        <begin position="92"/>
        <end position="111"/>
    </location>
</feature>
<dbReference type="EMBL" id="JAUSTP010000018">
    <property type="protein sequence ID" value="MDQ0190456.1"/>
    <property type="molecule type" value="Genomic_DNA"/>
</dbReference>
<dbReference type="PANTHER" id="PTHR28259:SF1">
    <property type="entry name" value="FLUORIDE EXPORT PROTEIN 1-RELATED"/>
    <property type="match status" value="1"/>
</dbReference>
<evidence type="ECO:0000256" key="2">
    <source>
        <dbReference type="ARBA" id="ARBA00022475"/>
    </source>
</evidence>
<keyword evidence="2 10" id="KW-1003">Cell membrane</keyword>
<dbReference type="PANTHER" id="PTHR28259">
    <property type="entry name" value="FLUORIDE EXPORT PROTEIN 1-RELATED"/>
    <property type="match status" value="1"/>
</dbReference>
<accession>A0ABT9XL41</accession>
<keyword evidence="10" id="KW-0915">Sodium</keyword>
<comment type="similarity">
    <text evidence="7 10">Belongs to the fluoride channel Fluc/FEX (TC 1.A.43) family.</text>
</comment>
<keyword evidence="10" id="KW-0813">Transport</keyword>
<evidence type="ECO:0000256" key="7">
    <source>
        <dbReference type="ARBA" id="ARBA00035120"/>
    </source>
</evidence>
<evidence type="ECO:0000256" key="8">
    <source>
        <dbReference type="ARBA" id="ARBA00035585"/>
    </source>
</evidence>
<organism evidence="11 12">
    <name type="scientific">Alicyclobacillus cycloheptanicus</name>
    <dbReference type="NCBI Taxonomy" id="1457"/>
    <lineage>
        <taxon>Bacteria</taxon>
        <taxon>Bacillati</taxon>
        <taxon>Bacillota</taxon>
        <taxon>Bacilli</taxon>
        <taxon>Bacillales</taxon>
        <taxon>Alicyclobacillaceae</taxon>
        <taxon>Alicyclobacillus</taxon>
    </lineage>
</organism>
<gene>
    <name evidence="10" type="primary">fluC</name>
    <name evidence="10" type="synonym">crcB</name>
    <name evidence="11" type="ORF">J2S03_002320</name>
</gene>
<dbReference type="Proteomes" id="UP001232973">
    <property type="component" value="Unassembled WGS sequence"/>
</dbReference>
<feature type="transmembrane region" description="Helical" evidence="10">
    <location>
        <begin position="64"/>
        <end position="86"/>
    </location>
</feature>
<evidence type="ECO:0000256" key="10">
    <source>
        <dbReference type="HAMAP-Rule" id="MF_00454"/>
    </source>
</evidence>
<reference evidence="11 12" key="1">
    <citation type="submission" date="2023-07" db="EMBL/GenBank/DDBJ databases">
        <title>Genomic Encyclopedia of Type Strains, Phase IV (KMG-IV): sequencing the most valuable type-strain genomes for metagenomic binning, comparative biology and taxonomic classification.</title>
        <authorList>
            <person name="Goeker M."/>
        </authorList>
    </citation>
    <scope>NUCLEOTIDE SEQUENCE [LARGE SCALE GENOMIC DNA]</scope>
    <source>
        <strain evidence="11 12">DSM 4006</strain>
    </source>
</reference>
<keyword evidence="10" id="KW-0406">Ion transport</keyword>
<evidence type="ECO:0000256" key="3">
    <source>
        <dbReference type="ARBA" id="ARBA00022692"/>
    </source>
</evidence>
<evidence type="ECO:0000256" key="1">
    <source>
        <dbReference type="ARBA" id="ARBA00004651"/>
    </source>
</evidence>
<keyword evidence="5 10" id="KW-0472">Membrane</keyword>
<feature type="binding site" evidence="10">
    <location>
        <position position="74"/>
    </location>
    <ligand>
        <name>Na(+)</name>
        <dbReference type="ChEBI" id="CHEBI:29101"/>
        <note>structural</note>
    </ligand>
</feature>
<feature type="binding site" evidence="10">
    <location>
        <position position="71"/>
    </location>
    <ligand>
        <name>Na(+)</name>
        <dbReference type="ChEBI" id="CHEBI:29101"/>
        <note>structural</note>
    </ligand>
</feature>
<evidence type="ECO:0000313" key="11">
    <source>
        <dbReference type="EMBL" id="MDQ0190456.1"/>
    </source>
</evidence>
<sequence length="132" mass="14122">MNLLAIAVGGMIGGVLRMFLETCIPTPGSFPFGTLVINLSGSFVLGLFYRFADNHGLPAWIRNGFGVGLIGAFTTFSTFCLESVQLLHIHPVLMPVYTLVSLLGGPVLAFIGDKIAFGMTRPTSETRESIAQ</sequence>
<keyword evidence="3 10" id="KW-0812">Transmembrane</keyword>
<keyword evidence="12" id="KW-1185">Reference proteome</keyword>
<evidence type="ECO:0000313" key="12">
    <source>
        <dbReference type="Proteomes" id="UP001232973"/>
    </source>
</evidence>
<keyword evidence="4 10" id="KW-1133">Transmembrane helix</keyword>
<evidence type="ECO:0000256" key="6">
    <source>
        <dbReference type="ARBA" id="ARBA00023303"/>
    </source>
</evidence>
<evidence type="ECO:0000256" key="4">
    <source>
        <dbReference type="ARBA" id="ARBA00022989"/>
    </source>
</evidence>
<comment type="activity regulation">
    <text evidence="10">Na(+) is not transported, but it plays an essential structural role and its presence is essential for fluoride channel function.</text>
</comment>
<dbReference type="InterPro" id="IPR003691">
    <property type="entry name" value="FluC"/>
</dbReference>
<dbReference type="HAMAP" id="MF_00454">
    <property type="entry name" value="FluC"/>
    <property type="match status" value="1"/>
</dbReference>
<comment type="subcellular location">
    <subcellularLocation>
        <location evidence="1 10">Cell membrane</location>
        <topology evidence="1 10">Multi-pass membrane protein</topology>
    </subcellularLocation>
</comment>